<dbReference type="eggNOG" id="ENOG5031UJA">
    <property type="taxonomic scope" value="Bacteria"/>
</dbReference>
<dbReference type="OrthoDB" id="515990at2"/>
<feature type="compositionally biased region" description="Basic and acidic residues" evidence="1">
    <location>
        <begin position="35"/>
        <end position="44"/>
    </location>
</feature>
<feature type="compositionally biased region" description="Basic and acidic residues" evidence="1">
    <location>
        <begin position="1"/>
        <end position="17"/>
    </location>
</feature>
<dbReference type="RefSeq" id="WP_013323714.1">
    <property type="nucleotide sequence ID" value="NC_014501.1"/>
</dbReference>
<sequence>MSPEKSDRLIDFSHASEKPTSLDVNSSSEASEPLPDDHLPKNKEDESEGEGVPKSLVDDQITIANIHAG</sequence>
<dbReference type="EMBL" id="CP002198">
    <property type="protein sequence ID" value="ADN15645.1"/>
    <property type="molecule type" value="Genomic_DNA"/>
</dbReference>
<dbReference type="HOGENOM" id="CLU_203776_0_0_3"/>
<accession>E0UH46</accession>
<name>E0UH46_GLOV7</name>
<protein>
    <submittedName>
        <fullName evidence="2">Uncharacterized protein</fullName>
    </submittedName>
</protein>
<dbReference type="STRING" id="497965.Cyan7822_3708"/>
<reference evidence="3" key="1">
    <citation type="journal article" date="2011" name="MBio">
        <title>Novel metabolic attributes of the genus Cyanothece, comprising a group of unicellular nitrogen-fixing Cyanobacteria.</title>
        <authorList>
            <person name="Bandyopadhyay A."/>
            <person name="Elvitigala T."/>
            <person name="Welsh E."/>
            <person name="Stockel J."/>
            <person name="Liberton M."/>
            <person name="Min H."/>
            <person name="Sherman L.A."/>
            <person name="Pakrasi H.B."/>
        </authorList>
    </citation>
    <scope>NUCLEOTIDE SEQUENCE [LARGE SCALE GENOMIC DNA]</scope>
    <source>
        <strain evidence="3">PCC 7822</strain>
    </source>
</reference>
<proteinExistence type="predicted"/>
<dbReference type="Proteomes" id="UP000008206">
    <property type="component" value="Chromosome"/>
</dbReference>
<dbReference type="AlphaFoldDB" id="E0UH46"/>
<feature type="compositionally biased region" description="Polar residues" evidence="1">
    <location>
        <begin position="18"/>
        <end position="30"/>
    </location>
</feature>
<gene>
    <name evidence="2" type="ordered locus">Cyan7822_3708</name>
</gene>
<keyword evidence="3" id="KW-1185">Reference proteome</keyword>
<evidence type="ECO:0000313" key="3">
    <source>
        <dbReference type="Proteomes" id="UP000008206"/>
    </source>
</evidence>
<evidence type="ECO:0000313" key="2">
    <source>
        <dbReference type="EMBL" id="ADN15645.1"/>
    </source>
</evidence>
<feature type="region of interest" description="Disordered" evidence="1">
    <location>
        <begin position="1"/>
        <end position="61"/>
    </location>
</feature>
<dbReference type="KEGG" id="cyj:Cyan7822_3708"/>
<organism evidence="2 3">
    <name type="scientific">Gloeothece verrucosa (strain PCC 7822)</name>
    <name type="common">Cyanothece sp. (strain PCC 7822)</name>
    <dbReference type="NCBI Taxonomy" id="497965"/>
    <lineage>
        <taxon>Bacteria</taxon>
        <taxon>Bacillati</taxon>
        <taxon>Cyanobacteriota</taxon>
        <taxon>Cyanophyceae</taxon>
        <taxon>Oscillatoriophycideae</taxon>
        <taxon>Chroococcales</taxon>
        <taxon>Aphanothecaceae</taxon>
        <taxon>Gloeothece</taxon>
        <taxon>Gloeothece verrucosa</taxon>
    </lineage>
</organism>
<evidence type="ECO:0000256" key="1">
    <source>
        <dbReference type="SAM" id="MobiDB-lite"/>
    </source>
</evidence>